<evidence type="ECO:0000313" key="2">
    <source>
        <dbReference type="Proteomes" id="UP001732700"/>
    </source>
</evidence>
<organism evidence="1 2">
    <name type="scientific">Avena sativa</name>
    <name type="common">Oat</name>
    <dbReference type="NCBI Taxonomy" id="4498"/>
    <lineage>
        <taxon>Eukaryota</taxon>
        <taxon>Viridiplantae</taxon>
        <taxon>Streptophyta</taxon>
        <taxon>Embryophyta</taxon>
        <taxon>Tracheophyta</taxon>
        <taxon>Spermatophyta</taxon>
        <taxon>Magnoliopsida</taxon>
        <taxon>Liliopsida</taxon>
        <taxon>Poales</taxon>
        <taxon>Poaceae</taxon>
        <taxon>BOP clade</taxon>
        <taxon>Pooideae</taxon>
        <taxon>Poodae</taxon>
        <taxon>Poeae</taxon>
        <taxon>Poeae Chloroplast Group 1 (Aveneae type)</taxon>
        <taxon>Aveninae</taxon>
        <taxon>Avena</taxon>
    </lineage>
</organism>
<proteinExistence type="predicted"/>
<reference evidence="1" key="1">
    <citation type="submission" date="2021-05" db="EMBL/GenBank/DDBJ databases">
        <authorList>
            <person name="Scholz U."/>
            <person name="Mascher M."/>
            <person name="Fiebig A."/>
        </authorList>
    </citation>
    <scope>NUCLEOTIDE SEQUENCE [LARGE SCALE GENOMIC DNA]</scope>
</reference>
<protein>
    <submittedName>
        <fullName evidence="1">Uncharacterized protein</fullName>
    </submittedName>
</protein>
<dbReference type="Proteomes" id="UP001732700">
    <property type="component" value="Chromosome 4D"/>
</dbReference>
<sequence>MGSAASTDRAERRRRDRALEIPDDTEAAADLRKKGCKVSPEPKEAEEQAPPQPGSPSFRIYCQDTARVDALVAASDAEDNSDEPARPMEMILAIRTNDPPHGSAELSKPKESSGWLNPRGQAIFDKVYGLLICRGKAASAHHPPHPPAAVAAKHHHSSAALPPRRPAPVPFI</sequence>
<keyword evidence="2" id="KW-1185">Reference proteome</keyword>
<dbReference type="EnsemblPlants" id="AVESA.00010b.r2.4DG0772700.1">
    <property type="protein sequence ID" value="AVESA.00010b.r2.4DG0772700.1.CDS"/>
    <property type="gene ID" value="AVESA.00010b.r2.4DG0772700"/>
</dbReference>
<evidence type="ECO:0000313" key="1">
    <source>
        <dbReference type="EnsemblPlants" id="AVESA.00010b.r2.4DG0772700.1.CDS"/>
    </source>
</evidence>
<reference evidence="1" key="2">
    <citation type="submission" date="2025-09" db="UniProtKB">
        <authorList>
            <consortium name="EnsemblPlants"/>
        </authorList>
    </citation>
    <scope>IDENTIFICATION</scope>
</reference>
<name>A0ACD5XDI1_AVESA</name>
<accession>A0ACD5XDI1</accession>